<dbReference type="Proteomes" id="UP001148786">
    <property type="component" value="Unassembled WGS sequence"/>
</dbReference>
<organism evidence="2 3">
    <name type="scientific">Agrocybe chaxingu</name>
    <dbReference type="NCBI Taxonomy" id="84603"/>
    <lineage>
        <taxon>Eukaryota</taxon>
        <taxon>Fungi</taxon>
        <taxon>Dikarya</taxon>
        <taxon>Basidiomycota</taxon>
        <taxon>Agaricomycotina</taxon>
        <taxon>Agaricomycetes</taxon>
        <taxon>Agaricomycetidae</taxon>
        <taxon>Agaricales</taxon>
        <taxon>Agaricineae</taxon>
        <taxon>Strophariaceae</taxon>
        <taxon>Agrocybe</taxon>
    </lineage>
</organism>
<proteinExistence type="predicted"/>
<name>A0A9W8JVC2_9AGAR</name>
<comment type="caution">
    <text evidence="2">The sequence shown here is derived from an EMBL/GenBank/DDBJ whole genome shotgun (WGS) entry which is preliminary data.</text>
</comment>
<sequence length="590" mass="65484">MSQTPFSSSRKESPSTDAMYDLEMKVQVVDGRVEDVNKAIDNMSRTQNLKTDRQDAEIEGLKDSFKQLCEEVRSNHRNMGNLVRNISESNKKELQATQDAYESRVYGETKMATQIAKASRKIHTLSVGAAHLGRTQRKMIQSRKEDKATLDQLTENMRMVEELSVNQKDLYRLVQQRPQFAPSAPTTSARPSLMDEIGPSLLPGTGEGTPYPSQWSAIHREVMGSGYSSRYETPSRRFDGRMSSFSPLDQGYPQQQKLETQLLVGIAQRRVREDGGGSSAAALKPIHRPMPAGVDEIDEDGIFGTDPNLQSMTGIVVPTAMHAGEPGDSKFMLRSRPLLDDPAYESDEGTHGSPTAQKGLHIALQRTRQEEATVSILSADSEGEKPLVGFQGERDQGQVSAVDQSGCCTPMGKDSNNAAIEIHRTEPMTTSPPIILSPARVPEDEHFTKGEEMSEKPVIGWSFPQSLLHPGQVIDEHLRNLRRRALPEKGYPNLKDWVVGAADSKDNTNVVAQASGDWIKWKSLQLVSSNSFNRLVTRVSRAMVYAVLFCCFLALLVLVIRLRKTFTKEDAGIVYWSPGDGYFVHPLHSL</sequence>
<keyword evidence="1" id="KW-0472">Membrane</keyword>
<gene>
    <name evidence="2" type="ORF">NLJ89_g8204</name>
</gene>
<protein>
    <submittedName>
        <fullName evidence="2">Uncharacterized protein</fullName>
    </submittedName>
</protein>
<feature type="transmembrane region" description="Helical" evidence="1">
    <location>
        <begin position="542"/>
        <end position="560"/>
    </location>
</feature>
<evidence type="ECO:0000313" key="2">
    <source>
        <dbReference type="EMBL" id="KAJ3503945.1"/>
    </source>
</evidence>
<keyword evidence="1" id="KW-1133">Transmembrane helix</keyword>
<keyword evidence="1" id="KW-0812">Transmembrane</keyword>
<evidence type="ECO:0000256" key="1">
    <source>
        <dbReference type="SAM" id="Phobius"/>
    </source>
</evidence>
<reference evidence="2" key="1">
    <citation type="submission" date="2022-07" db="EMBL/GenBank/DDBJ databases">
        <title>Genome Sequence of Agrocybe chaxingu.</title>
        <authorList>
            <person name="Buettner E."/>
        </authorList>
    </citation>
    <scope>NUCLEOTIDE SEQUENCE</scope>
    <source>
        <strain evidence="2">MP-N11</strain>
    </source>
</reference>
<evidence type="ECO:0000313" key="3">
    <source>
        <dbReference type="Proteomes" id="UP001148786"/>
    </source>
</evidence>
<keyword evidence="3" id="KW-1185">Reference proteome</keyword>
<accession>A0A9W8JVC2</accession>
<dbReference type="AlphaFoldDB" id="A0A9W8JVC2"/>
<dbReference type="EMBL" id="JANKHO010001071">
    <property type="protein sequence ID" value="KAJ3503945.1"/>
    <property type="molecule type" value="Genomic_DNA"/>
</dbReference>